<proteinExistence type="predicted"/>
<keyword evidence="2" id="KW-1185">Reference proteome</keyword>
<gene>
    <name evidence="1" type="ORF">OJ997_34175</name>
</gene>
<organism evidence="1 2">
    <name type="scientific">Solirubrobacter phytolaccae</name>
    <dbReference type="NCBI Taxonomy" id="1404360"/>
    <lineage>
        <taxon>Bacteria</taxon>
        <taxon>Bacillati</taxon>
        <taxon>Actinomycetota</taxon>
        <taxon>Thermoleophilia</taxon>
        <taxon>Solirubrobacterales</taxon>
        <taxon>Solirubrobacteraceae</taxon>
        <taxon>Solirubrobacter</taxon>
    </lineage>
</organism>
<evidence type="ECO:0000313" key="2">
    <source>
        <dbReference type="Proteomes" id="UP001147653"/>
    </source>
</evidence>
<dbReference type="EMBL" id="JAPDDP010000111">
    <property type="protein sequence ID" value="MDA0185404.1"/>
    <property type="molecule type" value="Genomic_DNA"/>
</dbReference>
<dbReference type="Proteomes" id="UP001147653">
    <property type="component" value="Unassembled WGS sequence"/>
</dbReference>
<dbReference type="AlphaFoldDB" id="A0A9X3SBC2"/>
<protein>
    <submittedName>
        <fullName evidence="1">Uncharacterized protein</fullName>
    </submittedName>
</protein>
<accession>A0A9X3SBC2</accession>
<comment type="caution">
    <text evidence="1">The sequence shown here is derived from an EMBL/GenBank/DDBJ whole genome shotgun (WGS) entry which is preliminary data.</text>
</comment>
<sequence>MRHLDEFRKLWAELVPEDGQAETRQGEMIRAVEKLRTESLRNGYANWDDDFEHFVRYLREHLTAGDAFSDQQKREINRDIDAIAQSDSPPLEDEPFDRVQDWVIEWTRANPDPIPHEKLTDLER</sequence>
<evidence type="ECO:0000313" key="1">
    <source>
        <dbReference type="EMBL" id="MDA0185404.1"/>
    </source>
</evidence>
<reference evidence="1" key="1">
    <citation type="submission" date="2022-10" db="EMBL/GenBank/DDBJ databases">
        <title>The WGS of Solirubrobacter phytolaccae KCTC 29190.</title>
        <authorList>
            <person name="Jiang Z."/>
        </authorList>
    </citation>
    <scope>NUCLEOTIDE SEQUENCE</scope>
    <source>
        <strain evidence="1">KCTC 29190</strain>
    </source>
</reference>
<name>A0A9X3SBC2_9ACTN</name>
<dbReference type="RefSeq" id="WP_270029907.1">
    <property type="nucleotide sequence ID" value="NZ_JAPDDP010000111.1"/>
</dbReference>